<sequence length="141" mass="15585">MPSNPNREFLLELSALLNKRVKIILESGRVYTGILRGIQDQSLNLVLGDAESDNVKIFRVFIAGKSISEITLAEEPFDLTGLAKELSAMFQPQNVKIIEEAGIIQVLDRFTVSEEGVKGTGPIAERIAKILEKYKAEKINA</sequence>
<gene>
    <name evidence="2" type="ORF">K9W45_08840</name>
</gene>
<dbReference type="SMART" id="SM00651">
    <property type="entry name" value="Sm"/>
    <property type="match status" value="1"/>
</dbReference>
<dbReference type="Gene3D" id="2.30.30.100">
    <property type="match status" value="1"/>
</dbReference>
<dbReference type="InterPro" id="IPR037156">
    <property type="entry name" value="Lsm_C_sf"/>
</dbReference>
<dbReference type="Gene3D" id="3.30.310.60">
    <property type="entry name" value="Like-Sm ribonucleoprotein, C-terminal domain"/>
    <property type="match status" value="1"/>
</dbReference>
<dbReference type="AlphaFoldDB" id="A0A9Y1BKI7"/>
<dbReference type="GO" id="GO:0003723">
    <property type="term" value="F:RNA binding"/>
    <property type="evidence" value="ECO:0007669"/>
    <property type="project" value="InterPro"/>
</dbReference>
<evidence type="ECO:0000313" key="2">
    <source>
        <dbReference type="EMBL" id="UJG39949.1"/>
    </source>
</evidence>
<evidence type="ECO:0000259" key="1">
    <source>
        <dbReference type="PROSITE" id="PS52002"/>
    </source>
</evidence>
<dbReference type="InterPro" id="IPR028277">
    <property type="entry name" value="Lsm_C"/>
</dbReference>
<protein>
    <submittedName>
        <fullName evidence="2">Lsm family RNA-binding protein</fullName>
    </submittedName>
</protein>
<dbReference type="InterPro" id="IPR001163">
    <property type="entry name" value="Sm_dom_euk/arc"/>
</dbReference>
<dbReference type="Pfam" id="PF14894">
    <property type="entry name" value="Lsm_C"/>
    <property type="match status" value="1"/>
</dbReference>
<organism evidence="2">
    <name type="scientific">Candidatus Heimdallarchaeum aukensis</name>
    <dbReference type="NCBI Taxonomy" id="2876573"/>
    <lineage>
        <taxon>Archaea</taxon>
        <taxon>Promethearchaeati</taxon>
        <taxon>Candidatus Heimdallarchaeota</taxon>
        <taxon>Candidatus Heimdallarchaeia (ex Rinke et al. 2021) (nom. nud.)</taxon>
        <taxon>Candidatus Heimdallarchaeales</taxon>
        <taxon>Candidatus Heimdallarchaeaceae</taxon>
        <taxon>Candidatus Heimdallarchaeum</taxon>
    </lineage>
</organism>
<dbReference type="InterPro" id="IPR010920">
    <property type="entry name" value="LSM_dom_sf"/>
</dbReference>
<proteinExistence type="predicted"/>
<accession>A0A9Y1BKI7</accession>
<name>A0A9Y1BKI7_9ARCH</name>
<dbReference type="PROSITE" id="PS52002">
    <property type="entry name" value="SM"/>
    <property type="match status" value="1"/>
</dbReference>
<dbReference type="SUPFAM" id="SSF50182">
    <property type="entry name" value="Sm-like ribonucleoproteins"/>
    <property type="match status" value="1"/>
</dbReference>
<dbReference type="EMBL" id="CP084166">
    <property type="protein sequence ID" value="UJG39949.1"/>
    <property type="molecule type" value="Genomic_DNA"/>
</dbReference>
<feature type="domain" description="Sm" evidence="1">
    <location>
        <begin position="8"/>
        <end position="76"/>
    </location>
</feature>
<dbReference type="Proteomes" id="UP001201020">
    <property type="component" value="Chromosome"/>
</dbReference>
<reference evidence="2" key="1">
    <citation type="journal article" date="2022" name="Nat. Microbiol.">
        <title>Unique mobile elements and scalable gene flow at the prokaryote-eukaryote boundary revealed by circularized Asgard archaea genomes.</title>
        <authorList>
            <person name="Wu F."/>
            <person name="Speth D.R."/>
            <person name="Philosof A."/>
            <person name="Cremiere A."/>
            <person name="Narayanan A."/>
            <person name="Barco R.A."/>
            <person name="Connon S.A."/>
            <person name="Amend J.P."/>
            <person name="Antoshechkin I.A."/>
            <person name="Orphan V.J."/>
        </authorList>
    </citation>
    <scope>NUCLEOTIDE SEQUENCE</scope>
    <source>
        <strain evidence="2">PM71</strain>
    </source>
</reference>
<dbReference type="Pfam" id="PF01423">
    <property type="entry name" value="LSM"/>
    <property type="match status" value="1"/>
</dbReference>
<dbReference type="InterPro" id="IPR047575">
    <property type="entry name" value="Sm"/>
</dbReference>